<dbReference type="PANTHER" id="PTHR32309">
    <property type="entry name" value="TYROSINE-PROTEIN KINASE"/>
    <property type="match status" value="1"/>
</dbReference>
<name>A0A517TY76_9BACT</name>
<feature type="region of interest" description="Disordered" evidence="2">
    <location>
        <begin position="1"/>
        <end position="27"/>
    </location>
</feature>
<dbReference type="PANTHER" id="PTHR32309:SF31">
    <property type="entry name" value="CAPSULAR EXOPOLYSACCHARIDE FAMILY"/>
    <property type="match status" value="1"/>
</dbReference>
<feature type="coiled-coil region" evidence="1">
    <location>
        <begin position="182"/>
        <end position="209"/>
    </location>
</feature>
<reference evidence="4 5" key="1">
    <citation type="submission" date="2019-02" db="EMBL/GenBank/DDBJ databases">
        <title>Deep-cultivation of Planctomycetes and their phenomic and genomic characterization uncovers novel biology.</title>
        <authorList>
            <person name="Wiegand S."/>
            <person name="Jogler M."/>
            <person name="Boedeker C."/>
            <person name="Pinto D."/>
            <person name="Vollmers J."/>
            <person name="Rivas-Marin E."/>
            <person name="Kohn T."/>
            <person name="Peeters S.H."/>
            <person name="Heuer A."/>
            <person name="Rast P."/>
            <person name="Oberbeckmann S."/>
            <person name="Bunk B."/>
            <person name="Jeske O."/>
            <person name="Meyerdierks A."/>
            <person name="Storesund J.E."/>
            <person name="Kallscheuer N."/>
            <person name="Luecker S."/>
            <person name="Lage O.M."/>
            <person name="Pohl T."/>
            <person name="Merkel B.J."/>
            <person name="Hornburger P."/>
            <person name="Mueller R.-W."/>
            <person name="Bruemmer F."/>
            <person name="Labrenz M."/>
            <person name="Spormann A.M."/>
            <person name="Op den Camp H."/>
            <person name="Overmann J."/>
            <person name="Amann R."/>
            <person name="Jetten M.S.M."/>
            <person name="Mascher T."/>
            <person name="Medema M.H."/>
            <person name="Devos D.P."/>
            <person name="Kaster A.-K."/>
            <person name="Ovreas L."/>
            <person name="Rohde M."/>
            <person name="Galperin M.Y."/>
            <person name="Jogler C."/>
        </authorList>
    </citation>
    <scope>NUCLEOTIDE SEQUENCE [LARGE SCALE GENOMIC DNA]</scope>
    <source>
        <strain evidence="4 5">I41</strain>
    </source>
</reference>
<dbReference type="Proteomes" id="UP000317909">
    <property type="component" value="Chromosome"/>
</dbReference>
<keyword evidence="5" id="KW-1185">Reference proteome</keyword>
<keyword evidence="3" id="KW-1133">Transmembrane helix</keyword>
<accession>A0A517TY76</accession>
<keyword evidence="1" id="KW-0175">Coiled coil</keyword>
<feature type="transmembrane region" description="Helical" evidence="3">
    <location>
        <begin position="440"/>
        <end position="463"/>
    </location>
</feature>
<gene>
    <name evidence="4" type="ORF">I41_25110</name>
</gene>
<evidence type="ECO:0000256" key="3">
    <source>
        <dbReference type="SAM" id="Phobius"/>
    </source>
</evidence>
<dbReference type="AlphaFoldDB" id="A0A517TY76"/>
<keyword evidence="3" id="KW-0472">Membrane</keyword>
<proteinExistence type="predicted"/>
<evidence type="ECO:0000313" key="5">
    <source>
        <dbReference type="Proteomes" id="UP000317909"/>
    </source>
</evidence>
<dbReference type="KEGG" id="llh:I41_25110"/>
<evidence type="ECO:0000256" key="2">
    <source>
        <dbReference type="SAM" id="MobiDB-lite"/>
    </source>
</evidence>
<feature type="transmembrane region" description="Helical" evidence="3">
    <location>
        <begin position="37"/>
        <end position="55"/>
    </location>
</feature>
<dbReference type="InterPro" id="IPR050445">
    <property type="entry name" value="Bact_polysacc_biosynth/exp"/>
</dbReference>
<keyword evidence="3" id="KW-0812">Transmembrane</keyword>
<sequence>MAMTGDADFQSPIEPTQDDLHEGASSRTRSPYRRLKLLLAGLLAALIAGLAFYFATPTQYSARAVISIAKNAPFIAFPADSDDPTRNRFVETQVELIRSPVILNRVVGNPTAAACAELRESVDPVAHIQDRLLISRLGDSNLYETRYVSASAEDAASIVNAVVTEYLHAHRSEPDYNGARVIEMLGAEQQRREVELAQLREKVLQLSRETHGPNPFSRNAKSSNADRYELTSDLRRKAAEVDLELALLDAEQRRLESSPSKPPHLDAHVELAVQNHPPIIASQLTVDELQAQIDQLPGPTGGSETDEKKALAELTRELGERRAALDQLKEDQRDVLRRKHAALHAEEQFQAQQSLRDKIAALNVKKDVLANRLDAAEKQLEADEGKLSSLEFTLAELDREKQVFELIAARKLRLETERNAPERVALMATARPPESPEPKVALWTLGLVCGVAFLLPLVVARFWPARAA</sequence>
<dbReference type="EMBL" id="CP036339">
    <property type="protein sequence ID" value="QDT73322.1"/>
    <property type="molecule type" value="Genomic_DNA"/>
</dbReference>
<feature type="coiled-coil region" evidence="1">
    <location>
        <begin position="359"/>
        <end position="400"/>
    </location>
</feature>
<organism evidence="4 5">
    <name type="scientific">Lacipirellula limnantheis</name>
    <dbReference type="NCBI Taxonomy" id="2528024"/>
    <lineage>
        <taxon>Bacteria</taxon>
        <taxon>Pseudomonadati</taxon>
        <taxon>Planctomycetota</taxon>
        <taxon>Planctomycetia</taxon>
        <taxon>Pirellulales</taxon>
        <taxon>Lacipirellulaceae</taxon>
        <taxon>Lacipirellula</taxon>
    </lineage>
</organism>
<evidence type="ECO:0000256" key="1">
    <source>
        <dbReference type="SAM" id="Coils"/>
    </source>
</evidence>
<protein>
    <submittedName>
        <fullName evidence="4">Chain length determinant protein</fullName>
    </submittedName>
</protein>
<evidence type="ECO:0000313" key="4">
    <source>
        <dbReference type="EMBL" id="QDT73322.1"/>
    </source>
</evidence>